<dbReference type="GO" id="GO:0008081">
    <property type="term" value="F:phosphoric diester hydrolase activity"/>
    <property type="evidence" value="ECO:0007669"/>
    <property type="project" value="InterPro"/>
</dbReference>
<keyword evidence="3" id="KW-1185">Reference proteome</keyword>
<dbReference type="Pfam" id="PF03009">
    <property type="entry name" value="GDPD"/>
    <property type="match status" value="1"/>
</dbReference>
<evidence type="ECO:0000313" key="2">
    <source>
        <dbReference type="EMBL" id="ATG48661.1"/>
    </source>
</evidence>
<dbReference type="PROSITE" id="PS51704">
    <property type="entry name" value="GP_PDE"/>
    <property type="match status" value="1"/>
</dbReference>
<sequence length="252" mass="27467">MPTLDPAFFKAPIAHRALHDGNRTRAENNMKAIESAIAGGFGIEIDLQLSSDGEAMVFHDYSLHRLTEGSGPFAQRNVTELTELRFKTGEVGVPTLEQVLDAVAGQVPLLIEIKDQDGAMGPKVGLLEEAAARALAGYQGPVALMSFNPYSVAKLAELCPEIPRGLTTSAWSGNGDKMVPESRRAELREIPDYHRVDACFISHQWDDLSSPRVAELKSTGAHILCWTIKSPEAEVQARQIAENITFEGYLPT</sequence>
<dbReference type="PANTHER" id="PTHR46211:SF1">
    <property type="entry name" value="GLYCEROPHOSPHODIESTER PHOSPHODIESTERASE, CYTOPLASMIC"/>
    <property type="match status" value="1"/>
</dbReference>
<dbReference type="PANTHER" id="PTHR46211">
    <property type="entry name" value="GLYCEROPHOSPHORYL DIESTER PHOSPHODIESTERASE"/>
    <property type="match status" value="1"/>
</dbReference>
<evidence type="ECO:0000259" key="1">
    <source>
        <dbReference type="PROSITE" id="PS51704"/>
    </source>
</evidence>
<feature type="domain" description="GP-PDE" evidence="1">
    <location>
        <begin position="10"/>
        <end position="252"/>
    </location>
</feature>
<dbReference type="EMBL" id="CP022196">
    <property type="protein sequence ID" value="ATG48661.1"/>
    <property type="molecule type" value="Genomic_DNA"/>
</dbReference>
<name>A0A291GEP7_9RHOB</name>
<gene>
    <name evidence="2" type="ORF">CEW89_14485</name>
</gene>
<dbReference type="Gene3D" id="3.20.20.190">
    <property type="entry name" value="Phosphatidylinositol (PI) phosphodiesterase"/>
    <property type="match status" value="1"/>
</dbReference>
<reference evidence="2 3" key="1">
    <citation type="submission" date="2017-06" db="EMBL/GenBank/DDBJ databases">
        <title>Celeribacter sp. TSPH2 complete genome sequence.</title>
        <authorList>
            <person name="Woo J.-H."/>
            <person name="Kim H.-S."/>
        </authorList>
    </citation>
    <scope>NUCLEOTIDE SEQUENCE [LARGE SCALE GENOMIC DNA]</scope>
    <source>
        <strain evidence="2 3">TSPH2</strain>
    </source>
</reference>
<dbReference type="OrthoDB" id="384721at2"/>
<dbReference type="KEGG" id="ceh:CEW89_14485"/>
<dbReference type="GO" id="GO:0006629">
    <property type="term" value="P:lipid metabolic process"/>
    <property type="evidence" value="ECO:0007669"/>
    <property type="project" value="InterPro"/>
</dbReference>
<protein>
    <submittedName>
        <fullName evidence="2">Phosphodiesterase</fullName>
    </submittedName>
</protein>
<dbReference type="SUPFAM" id="SSF51695">
    <property type="entry name" value="PLC-like phosphodiesterases"/>
    <property type="match status" value="1"/>
</dbReference>
<evidence type="ECO:0000313" key="3">
    <source>
        <dbReference type="Proteomes" id="UP000217935"/>
    </source>
</evidence>
<proteinExistence type="predicted"/>
<dbReference type="STRING" id="1758178.GCA_001550095_02037"/>
<dbReference type="InterPro" id="IPR017946">
    <property type="entry name" value="PLC-like_Pdiesterase_TIM-brl"/>
</dbReference>
<dbReference type="RefSeq" id="WP_096806377.1">
    <property type="nucleotide sequence ID" value="NZ_CP022196.1"/>
</dbReference>
<dbReference type="AlphaFoldDB" id="A0A291GEP7"/>
<dbReference type="InterPro" id="IPR030395">
    <property type="entry name" value="GP_PDE_dom"/>
</dbReference>
<accession>A0A291GEP7</accession>
<organism evidence="2 3">
    <name type="scientific">Celeribacter ethanolicus</name>
    <dbReference type="NCBI Taxonomy" id="1758178"/>
    <lineage>
        <taxon>Bacteria</taxon>
        <taxon>Pseudomonadati</taxon>
        <taxon>Pseudomonadota</taxon>
        <taxon>Alphaproteobacteria</taxon>
        <taxon>Rhodobacterales</taxon>
        <taxon>Roseobacteraceae</taxon>
        <taxon>Celeribacter</taxon>
    </lineage>
</organism>
<dbReference type="Proteomes" id="UP000217935">
    <property type="component" value="Chromosome"/>
</dbReference>